<evidence type="ECO:0000256" key="2">
    <source>
        <dbReference type="PROSITE-ProRule" id="PRU00110"/>
    </source>
</evidence>
<evidence type="ECO:0000313" key="5">
    <source>
        <dbReference type="Proteomes" id="UP000018857"/>
    </source>
</evidence>
<keyword evidence="4" id="KW-0418">Kinase</keyword>
<dbReference type="Gene3D" id="1.20.120.160">
    <property type="entry name" value="HPT domain"/>
    <property type="match status" value="1"/>
</dbReference>
<dbReference type="Pfam" id="PF01627">
    <property type="entry name" value="Hpt"/>
    <property type="match status" value="1"/>
</dbReference>
<accession>W1RY10</accession>
<dbReference type="SUPFAM" id="SSF47226">
    <property type="entry name" value="Histidine-containing phosphotransfer domain, HPT domain"/>
    <property type="match status" value="1"/>
</dbReference>
<dbReference type="EMBL" id="AYOZ01000023">
    <property type="protein sequence ID" value="ETI59718.1"/>
    <property type="molecule type" value="Genomic_DNA"/>
</dbReference>
<keyword evidence="1" id="KW-0902">Two-component regulatory system</keyword>
<proteinExistence type="predicted"/>
<feature type="domain" description="HPt" evidence="3">
    <location>
        <begin position="15"/>
        <end position="108"/>
    </location>
</feature>
<dbReference type="STRING" id="1208321.D104_10760"/>
<gene>
    <name evidence="4" type="ORF">D104_10760</name>
</gene>
<evidence type="ECO:0000313" key="4">
    <source>
        <dbReference type="EMBL" id="ETI59718.1"/>
    </source>
</evidence>
<dbReference type="GO" id="GO:0000160">
    <property type="term" value="P:phosphorelay signal transduction system"/>
    <property type="evidence" value="ECO:0007669"/>
    <property type="project" value="UniProtKB-KW"/>
</dbReference>
<dbReference type="eggNOG" id="COG2198">
    <property type="taxonomic scope" value="Bacteria"/>
</dbReference>
<keyword evidence="4" id="KW-0808">Transferase</keyword>
<keyword evidence="5" id="KW-1185">Reference proteome</keyword>
<dbReference type="RefSeq" id="WP_024024239.1">
    <property type="nucleotide sequence ID" value="NZ_AYOZ01000023.1"/>
</dbReference>
<dbReference type="Proteomes" id="UP000018857">
    <property type="component" value="Unassembled WGS sequence"/>
</dbReference>
<dbReference type="GO" id="GO:0004672">
    <property type="term" value="F:protein kinase activity"/>
    <property type="evidence" value="ECO:0007669"/>
    <property type="project" value="UniProtKB-ARBA"/>
</dbReference>
<sequence>MINRAQLDSLTQFLGKDDINQIRLQYTQDSCLKVSLLLSAWRERDYQELQRLSHSLKSSSLNMAMQMFAKQCQQIEKLAPLHDDQGLQAIIDTLPALHQVSLKELAAYFASSD</sequence>
<keyword evidence="2" id="KW-0597">Phosphoprotein</keyword>
<dbReference type="OrthoDB" id="9131849at2"/>
<dbReference type="PATRIC" id="fig|1208321.3.peg.2136"/>
<reference evidence="4 5" key="1">
    <citation type="journal article" date="2014" name="Genome Announc.">
        <title>Draft Genome Sequence of Marinomonas sp. Strain D104, a Polycyclic Aromatic Hydrocarbon-Degrading Bacterium from the Deep-Sea Sediment of the Arctic Ocean.</title>
        <authorList>
            <person name="Dong C."/>
            <person name="Bai X."/>
            <person name="Lai Q."/>
            <person name="Xie Y."/>
            <person name="Chen X."/>
            <person name="Shao Z."/>
        </authorList>
    </citation>
    <scope>NUCLEOTIDE SEQUENCE [LARGE SCALE GENOMIC DNA]</scope>
    <source>
        <strain evidence="4 5">D104</strain>
    </source>
</reference>
<feature type="modified residue" description="Phosphohistidine" evidence="2">
    <location>
        <position position="54"/>
    </location>
</feature>
<dbReference type="PROSITE" id="PS50894">
    <property type="entry name" value="HPT"/>
    <property type="match status" value="1"/>
</dbReference>
<name>W1RY10_9GAMM</name>
<dbReference type="InterPro" id="IPR036641">
    <property type="entry name" value="HPT_dom_sf"/>
</dbReference>
<organism evidence="4 5">
    <name type="scientific">Marinomonas profundimaris</name>
    <dbReference type="NCBI Taxonomy" id="1208321"/>
    <lineage>
        <taxon>Bacteria</taxon>
        <taxon>Pseudomonadati</taxon>
        <taxon>Pseudomonadota</taxon>
        <taxon>Gammaproteobacteria</taxon>
        <taxon>Oceanospirillales</taxon>
        <taxon>Oceanospirillaceae</taxon>
        <taxon>Marinomonas</taxon>
    </lineage>
</organism>
<protein>
    <submittedName>
        <fullName evidence="4">Histidine kinase</fullName>
    </submittedName>
</protein>
<evidence type="ECO:0000256" key="1">
    <source>
        <dbReference type="ARBA" id="ARBA00023012"/>
    </source>
</evidence>
<dbReference type="AlphaFoldDB" id="W1RY10"/>
<dbReference type="InterPro" id="IPR008207">
    <property type="entry name" value="Sig_transdc_His_kin_Hpt_dom"/>
</dbReference>
<comment type="caution">
    <text evidence="4">The sequence shown here is derived from an EMBL/GenBank/DDBJ whole genome shotgun (WGS) entry which is preliminary data.</text>
</comment>
<evidence type="ECO:0000259" key="3">
    <source>
        <dbReference type="PROSITE" id="PS50894"/>
    </source>
</evidence>